<dbReference type="EMBL" id="CBSY010000210">
    <property type="protein sequence ID" value="CDH21005.1"/>
    <property type="molecule type" value="Genomic_DNA"/>
</dbReference>
<feature type="domain" description="Cupin fold metalloprotein WbuC cupin" evidence="1">
    <location>
        <begin position="8"/>
        <end position="88"/>
    </location>
</feature>
<name>A0A077P954_XENBV</name>
<evidence type="ECO:0000259" key="1">
    <source>
        <dbReference type="Pfam" id="PF19480"/>
    </source>
</evidence>
<sequence>MKVKYFTKEFNEKLLSEAELSPRLRYHYNLHNSYNDPVQRLAIGIQYGSYIPPHYHALFSQWEFFHIIKGCVLLIIFSHEGIVEDIIELGEESNTYAAEIPPMTCHTLVCKSSDAIIYEWKQGPFDSKNAKIIPHWAPPESYEHVSREYIIKYLLHLSIGEHINVLKH</sequence>
<evidence type="ECO:0000313" key="3">
    <source>
        <dbReference type="Proteomes" id="UP000028500"/>
    </source>
</evidence>
<organism evidence="2 3">
    <name type="scientific">Xenorhabdus bovienii str. kraussei Quebec</name>
    <dbReference type="NCBI Taxonomy" id="1398203"/>
    <lineage>
        <taxon>Bacteria</taxon>
        <taxon>Pseudomonadati</taxon>
        <taxon>Pseudomonadota</taxon>
        <taxon>Gammaproteobacteria</taxon>
        <taxon>Enterobacterales</taxon>
        <taxon>Morganellaceae</taxon>
        <taxon>Xenorhabdus</taxon>
    </lineage>
</organism>
<dbReference type="OrthoDB" id="981227at2"/>
<dbReference type="Gene3D" id="2.60.120.10">
    <property type="entry name" value="Jelly Rolls"/>
    <property type="match status" value="1"/>
</dbReference>
<dbReference type="InterPro" id="IPR027565">
    <property type="entry name" value="Cupin_WbuC"/>
</dbReference>
<reference evidence="2" key="1">
    <citation type="submission" date="2013-07" db="EMBL/GenBank/DDBJ databases">
        <title>Sub-species coevolution in mutualistic symbiosis.</title>
        <authorList>
            <person name="Murfin K."/>
            <person name="Klassen J."/>
            <person name="Lee M."/>
            <person name="Forst S."/>
            <person name="Stock P."/>
            <person name="Goodrich-Blair H."/>
        </authorList>
    </citation>
    <scope>NUCLEOTIDE SEQUENCE [LARGE SCALE GENOMIC DNA]</scope>
    <source>
        <strain evidence="2">Kraussei Quebec</strain>
    </source>
</reference>
<dbReference type="SUPFAM" id="SSF51182">
    <property type="entry name" value="RmlC-like cupins"/>
    <property type="match status" value="1"/>
</dbReference>
<dbReference type="HOGENOM" id="CLU_121835_0_0_6"/>
<comment type="caution">
    <text evidence="2">The sequence shown here is derived from an EMBL/GenBank/DDBJ whole genome shotgun (WGS) entry which is preliminary data.</text>
</comment>
<protein>
    <submittedName>
        <fullName evidence="2">Conserved LPS biosynthetic protein</fullName>
    </submittedName>
</protein>
<dbReference type="AlphaFoldDB" id="A0A077P954"/>
<dbReference type="InterPro" id="IPR046058">
    <property type="entry name" value="WbuC_cupin"/>
</dbReference>
<accession>A0A077P954</accession>
<dbReference type="Pfam" id="PF19480">
    <property type="entry name" value="DUF6016"/>
    <property type="match status" value="1"/>
</dbReference>
<gene>
    <name evidence="2" type="primary">wbuC</name>
    <name evidence="2" type="ORF">XBKQ1_2880020</name>
</gene>
<dbReference type="InterPro" id="IPR014710">
    <property type="entry name" value="RmlC-like_jellyroll"/>
</dbReference>
<evidence type="ECO:0000313" key="2">
    <source>
        <dbReference type="EMBL" id="CDH21005.1"/>
    </source>
</evidence>
<keyword evidence="3" id="KW-1185">Reference proteome</keyword>
<dbReference type="InterPro" id="IPR011051">
    <property type="entry name" value="RmlC_Cupin_sf"/>
</dbReference>
<dbReference type="RefSeq" id="WP_051861395.1">
    <property type="nucleotide sequence ID" value="NZ_CAWLZI010000269.1"/>
</dbReference>
<dbReference type="NCBIfam" id="TIGR04366">
    <property type="entry name" value="cupin_WbuC"/>
    <property type="match status" value="1"/>
</dbReference>
<dbReference type="CDD" id="cd07005">
    <property type="entry name" value="cupin_WbuC-like"/>
    <property type="match status" value="1"/>
</dbReference>
<proteinExistence type="predicted"/>
<dbReference type="Proteomes" id="UP000028500">
    <property type="component" value="Unassembled WGS sequence"/>
</dbReference>